<dbReference type="PANTHER" id="PTHR43639">
    <property type="entry name" value="OXIDOREDUCTASE, SHORT-CHAIN DEHYDROGENASE/REDUCTASE FAMILY (AFU_ORTHOLOGUE AFUA_5G02870)"/>
    <property type="match status" value="1"/>
</dbReference>
<dbReference type="AlphaFoldDB" id="A0A850CH57"/>
<dbReference type="PRINTS" id="PR00081">
    <property type="entry name" value="GDHRDH"/>
</dbReference>
<dbReference type="Gene3D" id="3.40.50.720">
    <property type="entry name" value="NAD(P)-binding Rossmann-like Domain"/>
    <property type="match status" value="1"/>
</dbReference>
<name>A0A850CH57_9ACTN</name>
<evidence type="ECO:0000256" key="1">
    <source>
        <dbReference type="ARBA" id="ARBA00006484"/>
    </source>
</evidence>
<accession>A0A850CH57</accession>
<dbReference type="PANTHER" id="PTHR43639:SF1">
    <property type="entry name" value="SHORT-CHAIN DEHYDROGENASE_REDUCTASE FAMILY PROTEIN"/>
    <property type="match status" value="1"/>
</dbReference>
<dbReference type="GO" id="GO:0016491">
    <property type="term" value="F:oxidoreductase activity"/>
    <property type="evidence" value="ECO:0007669"/>
    <property type="project" value="UniProtKB-KW"/>
</dbReference>
<dbReference type="EMBL" id="JABFXE010000927">
    <property type="protein sequence ID" value="NUQ91207.1"/>
    <property type="molecule type" value="Genomic_DNA"/>
</dbReference>
<reference evidence="4 5" key="1">
    <citation type="submission" date="2020-05" db="EMBL/GenBank/DDBJ databases">
        <title>DNA-SIP metagenomic assembled genomes.</title>
        <authorList>
            <person name="Yu J."/>
        </authorList>
    </citation>
    <scope>NUCLEOTIDE SEQUENCE [LARGE SCALE GENOMIC DNA]</scope>
    <source>
        <strain evidence="4">Bin5.27</strain>
    </source>
</reference>
<dbReference type="Pfam" id="PF13561">
    <property type="entry name" value="adh_short_C2"/>
    <property type="match status" value="1"/>
</dbReference>
<evidence type="ECO:0000256" key="2">
    <source>
        <dbReference type="ARBA" id="ARBA00023002"/>
    </source>
</evidence>
<evidence type="ECO:0000256" key="3">
    <source>
        <dbReference type="SAM" id="MobiDB-lite"/>
    </source>
</evidence>
<dbReference type="SUPFAM" id="SSF51735">
    <property type="entry name" value="NAD(P)-binding Rossmann-fold domains"/>
    <property type="match status" value="1"/>
</dbReference>
<sequence length="79" mass="8516">MFSREIGERGITVNVVSPGPTDTPEFRTRPPEFIASLEKMTSMGRIGRPQEIGDVVAFLASPQASWVTGQNIRVNGGAV</sequence>
<feature type="region of interest" description="Disordered" evidence="3">
    <location>
        <begin position="1"/>
        <end position="28"/>
    </location>
</feature>
<evidence type="ECO:0000313" key="5">
    <source>
        <dbReference type="Proteomes" id="UP000574690"/>
    </source>
</evidence>
<comment type="caution">
    <text evidence="4">The sequence shown here is derived from an EMBL/GenBank/DDBJ whole genome shotgun (WGS) entry which is preliminary data.</text>
</comment>
<keyword evidence="2" id="KW-0560">Oxidoreductase</keyword>
<gene>
    <name evidence="4" type="ORF">HOQ43_22415</name>
</gene>
<protein>
    <submittedName>
        <fullName evidence="4">SDR family oxidoreductase</fullName>
    </submittedName>
</protein>
<comment type="similarity">
    <text evidence="1">Belongs to the short-chain dehydrogenases/reductases (SDR) family.</text>
</comment>
<organism evidence="4 5">
    <name type="scientific">Glycomyces artemisiae</name>
    <dbReference type="NCBI Taxonomy" id="1076443"/>
    <lineage>
        <taxon>Bacteria</taxon>
        <taxon>Bacillati</taxon>
        <taxon>Actinomycetota</taxon>
        <taxon>Actinomycetes</taxon>
        <taxon>Glycomycetales</taxon>
        <taxon>Glycomycetaceae</taxon>
        <taxon>Glycomyces</taxon>
    </lineage>
</organism>
<proteinExistence type="inferred from homology"/>
<evidence type="ECO:0000313" key="4">
    <source>
        <dbReference type="EMBL" id="NUQ91207.1"/>
    </source>
</evidence>
<dbReference type="InterPro" id="IPR036291">
    <property type="entry name" value="NAD(P)-bd_dom_sf"/>
</dbReference>
<dbReference type="Proteomes" id="UP000574690">
    <property type="component" value="Unassembled WGS sequence"/>
</dbReference>
<dbReference type="InterPro" id="IPR002347">
    <property type="entry name" value="SDR_fam"/>
</dbReference>